<sequence>MNAPKVLFVNKSATSESLSHSGSKDGTKIYSHVQRTRRWKNSDHGIIQAKRLTKAETRGRHASWSGDDDSEKGTTNIDQGPLSNQIANGNGSAPTKPSQSVTSNDFASLYKMPQSTEDIVDPFNTTCIVVDKTVHTLLQYYLHIVHPSVWHILTAGRNGNADIFKEKAMTILKGCLSEQYDMYCLLASMNVHMRYLDGYESGKDNDYFMVKAVKASQDYMQRVKQISEQMIFNVFQLSFAEWYRNNEHATLVHFRAAANMARSMGGLRALAKPIADVLVLGDGYIAGELGTTPIFSHTDFAMEDDPVMSPYTDHILSQLLSGSVSVAAGLLEHGQNEIVPTELNLIITDLAVAMLITNAADAGATPSTVAERSTGWIYHRVLVVRHRLLEQKFDDPRSESIKLALLIWILQCFTRAGRLRSAKLIAPKLRKCLQKMSEDSWKYHDEIRLWVMIVGAAAARNGSGDHAWFVQRILPSVASGFDELAVRDDLAGVCCRFFYRDFSEGDLIGLLARDIVKMKRKGTSVSAPVGYGAATLRD</sequence>
<gene>
    <name evidence="2" type="ORF">LTR84_008210</name>
</gene>
<keyword evidence="3" id="KW-1185">Reference proteome</keyword>
<evidence type="ECO:0000256" key="1">
    <source>
        <dbReference type="SAM" id="MobiDB-lite"/>
    </source>
</evidence>
<reference evidence="2 3" key="1">
    <citation type="submission" date="2023-08" db="EMBL/GenBank/DDBJ databases">
        <title>Black Yeasts Isolated from many extreme environments.</title>
        <authorList>
            <person name="Coleine C."/>
            <person name="Stajich J.E."/>
            <person name="Selbmann L."/>
        </authorList>
    </citation>
    <scope>NUCLEOTIDE SEQUENCE [LARGE SCALE GENOMIC DNA]</scope>
    <source>
        <strain evidence="2 3">CCFEE 5792</strain>
    </source>
</reference>
<evidence type="ECO:0000313" key="3">
    <source>
        <dbReference type="Proteomes" id="UP001358417"/>
    </source>
</evidence>
<feature type="compositionally biased region" description="Polar residues" evidence="1">
    <location>
        <begin position="73"/>
        <end position="102"/>
    </location>
</feature>
<feature type="region of interest" description="Disordered" evidence="1">
    <location>
        <begin position="52"/>
        <end position="102"/>
    </location>
</feature>
<protein>
    <submittedName>
        <fullName evidence="2">Uncharacterized protein</fullName>
    </submittedName>
</protein>
<dbReference type="RefSeq" id="XP_064701999.1">
    <property type="nucleotide sequence ID" value="XM_064851758.1"/>
</dbReference>
<dbReference type="PANTHER" id="PTHR37540">
    <property type="entry name" value="TRANSCRIPTION FACTOR (ACR-2), PUTATIVE-RELATED-RELATED"/>
    <property type="match status" value="1"/>
</dbReference>
<dbReference type="InterPro" id="IPR021858">
    <property type="entry name" value="Fun_TF"/>
</dbReference>
<dbReference type="EMBL" id="JAVRRD010000030">
    <property type="protein sequence ID" value="KAK5046408.1"/>
    <property type="molecule type" value="Genomic_DNA"/>
</dbReference>
<dbReference type="GeneID" id="89976374"/>
<dbReference type="Proteomes" id="UP001358417">
    <property type="component" value="Unassembled WGS sequence"/>
</dbReference>
<organism evidence="2 3">
    <name type="scientific">Exophiala bonariae</name>
    <dbReference type="NCBI Taxonomy" id="1690606"/>
    <lineage>
        <taxon>Eukaryota</taxon>
        <taxon>Fungi</taxon>
        <taxon>Dikarya</taxon>
        <taxon>Ascomycota</taxon>
        <taxon>Pezizomycotina</taxon>
        <taxon>Eurotiomycetes</taxon>
        <taxon>Chaetothyriomycetidae</taxon>
        <taxon>Chaetothyriales</taxon>
        <taxon>Herpotrichiellaceae</taxon>
        <taxon>Exophiala</taxon>
    </lineage>
</organism>
<dbReference type="AlphaFoldDB" id="A0AAV9N181"/>
<dbReference type="Pfam" id="PF11951">
    <property type="entry name" value="Fungal_trans_2"/>
    <property type="match status" value="1"/>
</dbReference>
<dbReference type="PANTHER" id="PTHR37540:SF5">
    <property type="entry name" value="TRANSCRIPTION FACTOR DOMAIN-CONTAINING PROTEIN"/>
    <property type="match status" value="1"/>
</dbReference>
<accession>A0AAV9N181</accession>
<name>A0AAV9N181_9EURO</name>
<evidence type="ECO:0000313" key="2">
    <source>
        <dbReference type="EMBL" id="KAK5046408.1"/>
    </source>
</evidence>
<comment type="caution">
    <text evidence="2">The sequence shown here is derived from an EMBL/GenBank/DDBJ whole genome shotgun (WGS) entry which is preliminary data.</text>
</comment>
<proteinExistence type="predicted"/>